<dbReference type="OrthoDB" id="1731983at2759"/>
<feature type="non-terminal residue" evidence="2">
    <location>
        <position position="1"/>
    </location>
</feature>
<dbReference type="PANTHER" id="PTHR32487:SF8">
    <property type="entry name" value="NAD-DEPENDENT EPIMERASE_DEHYDRATASE DOMAIN-CONTAINING PROTEIN"/>
    <property type="match status" value="1"/>
</dbReference>
<dbReference type="InterPro" id="IPR036291">
    <property type="entry name" value="NAD(P)-bd_dom_sf"/>
</dbReference>
<evidence type="ECO:0000313" key="3">
    <source>
        <dbReference type="Proteomes" id="UP000258309"/>
    </source>
</evidence>
<dbReference type="Gene3D" id="3.40.50.720">
    <property type="entry name" value="NAD(P)-binding Rossmann-like Domain"/>
    <property type="match status" value="1"/>
</dbReference>
<feature type="non-terminal residue" evidence="2">
    <location>
        <position position="383"/>
    </location>
</feature>
<gene>
    <name evidence="2" type="ORF">B7463_g3500</name>
</gene>
<keyword evidence="3" id="KW-1185">Reference proteome</keyword>
<dbReference type="OMA" id="HIFWVTS"/>
<evidence type="ECO:0000313" key="2">
    <source>
        <dbReference type="EMBL" id="RFU32842.1"/>
    </source>
</evidence>
<dbReference type="Pfam" id="PF22917">
    <property type="entry name" value="PRISE"/>
    <property type="match status" value="1"/>
</dbReference>
<dbReference type="PANTHER" id="PTHR32487">
    <property type="entry name" value="3-OXO-DELTA(4,5)-STEROID 5-BETA-REDUCTASE"/>
    <property type="match status" value="1"/>
</dbReference>
<protein>
    <recommendedName>
        <fullName evidence="1">PRISE-like Rossmann-fold domain-containing protein</fullName>
    </recommendedName>
</protein>
<organism evidence="2 3">
    <name type="scientific">Scytalidium lignicola</name>
    <name type="common">Hyphomycete</name>
    <dbReference type="NCBI Taxonomy" id="5539"/>
    <lineage>
        <taxon>Eukaryota</taxon>
        <taxon>Fungi</taxon>
        <taxon>Dikarya</taxon>
        <taxon>Ascomycota</taxon>
        <taxon>Pezizomycotina</taxon>
        <taxon>Leotiomycetes</taxon>
        <taxon>Leotiomycetes incertae sedis</taxon>
        <taxon>Scytalidium</taxon>
    </lineage>
</organism>
<dbReference type="SUPFAM" id="SSF51735">
    <property type="entry name" value="NAD(P)-binding Rossmann-fold domains"/>
    <property type="match status" value="1"/>
</dbReference>
<name>A0A3E2HI61_SCYLI</name>
<feature type="domain" description="PRISE-like Rossmann-fold" evidence="1">
    <location>
        <begin position="7"/>
        <end position="382"/>
    </location>
</feature>
<dbReference type="STRING" id="5539.A0A3E2HI61"/>
<dbReference type="EMBL" id="NCSJ02000047">
    <property type="protein sequence ID" value="RFU32842.1"/>
    <property type="molecule type" value="Genomic_DNA"/>
</dbReference>
<dbReference type="Proteomes" id="UP000258309">
    <property type="component" value="Unassembled WGS sequence"/>
</dbReference>
<dbReference type="InterPro" id="IPR055222">
    <property type="entry name" value="PRISE-like_Rossmann-fold"/>
</dbReference>
<dbReference type="AlphaFoldDB" id="A0A3E2HI61"/>
<proteinExistence type="predicted"/>
<comment type="caution">
    <text evidence="2">The sequence shown here is derived from an EMBL/GenBank/DDBJ whole genome shotgun (WGS) entry which is preliminary data.</text>
</comment>
<accession>A0A3E2HI61</accession>
<evidence type="ECO:0000259" key="1">
    <source>
        <dbReference type="Pfam" id="PF22917"/>
    </source>
</evidence>
<reference evidence="2 3" key="1">
    <citation type="submission" date="2018-05" db="EMBL/GenBank/DDBJ databases">
        <title>Draft genome sequence of Scytalidium lignicola DSM 105466, a ubiquitous saprotrophic fungus.</title>
        <authorList>
            <person name="Buettner E."/>
            <person name="Gebauer A.M."/>
            <person name="Hofrichter M."/>
            <person name="Liers C."/>
            <person name="Kellner H."/>
        </authorList>
    </citation>
    <scope>NUCLEOTIDE SEQUENCE [LARGE SCALE GENOMIC DNA]</scope>
    <source>
        <strain evidence="2 3">DSM 105466</strain>
    </source>
</reference>
<sequence>MSSSHSALVFGASGITGWAIAKEALKYPNPTTFDRVIALTNRPLMKADSLLPEDDRLQIYSSIDLSDGAAEVEKQLAGIEGIKDVTNVFFTAFIPSGHDGGADGIKANVDIIQNAVEAVEKLCPRFQTWNLQTGGMAYGVTFVRELGFPKTPLKESFPRISEPYASQIMYYAQYDRLLELSRGKFWKFVEVRPDGISGFVPSSNAMNIAHALGIFFSFYASREGSGASIPYPGPQAAFVARHTDVHQAILAHFHIYVSLYPGLKNGDTFNIGDEDSVSWEELWPQLTSYFGLVSTEPDENYTIESYINAHKSDFLAWIEKNGLRKQAVEKTNFTHITMMTNLAVFDRQYDLSKAREIGFMETQKTIEGYLEVFKLMKKAKLIR</sequence>